<dbReference type="eggNOG" id="COG0456">
    <property type="taxonomic scope" value="Bacteria"/>
</dbReference>
<keyword evidence="1 3" id="KW-0808">Transferase</keyword>
<accession>A0A0B0EJM0</accession>
<sequence>MSIAGPIEIFIGLPEEYLQEAAELFYDSFQQKFYPIMNSREQAISFLQKHLNPRGTMVASRGEKLLGIAGLQYEGCHFFSPSLFDLAREFGWLRGIMKILRMRLFNSPDRKGELYLKAVMVRSSMQGRGVGTHLLTGISDFAWAHEFRTIRVDVVDTNPDARRFYEQHGFVATKIRRCPLPFQFLCRDMGFSSAITMIKKIS</sequence>
<gene>
    <name evidence="3" type="ORF">SCABRO_02993</name>
</gene>
<dbReference type="InterPro" id="IPR016181">
    <property type="entry name" value="Acyl_CoA_acyltransferase"/>
</dbReference>
<dbReference type="PROSITE" id="PS51186">
    <property type="entry name" value="GNAT"/>
    <property type="match status" value="1"/>
</dbReference>
<proteinExistence type="predicted"/>
<dbReference type="Proteomes" id="UP000030652">
    <property type="component" value="Unassembled WGS sequence"/>
</dbReference>
<reference evidence="3 4" key="1">
    <citation type="submission" date="2014-10" db="EMBL/GenBank/DDBJ databases">
        <title>Draft genome of anammox bacterium scalindua brodae, obtained using differential coverage binning of sequence data from two enrichment reactors.</title>
        <authorList>
            <person name="Speth D.R."/>
            <person name="Russ L."/>
            <person name="Kartal B."/>
            <person name="Op den Camp H.J."/>
            <person name="Dutilh B.E."/>
            <person name="Jetten M.S."/>
        </authorList>
    </citation>
    <scope>NUCLEOTIDE SEQUENCE [LARGE SCALE GENOMIC DNA]</scope>
    <source>
        <strain evidence="3">RU1</strain>
    </source>
</reference>
<dbReference type="InterPro" id="IPR000182">
    <property type="entry name" value="GNAT_dom"/>
</dbReference>
<name>A0A0B0EJM0_9BACT</name>
<dbReference type="EMBL" id="JRYO01000213">
    <property type="protein sequence ID" value="KHE91313.1"/>
    <property type="molecule type" value="Genomic_DNA"/>
</dbReference>
<dbReference type="Pfam" id="PF00583">
    <property type="entry name" value="Acetyltransf_1"/>
    <property type="match status" value="1"/>
</dbReference>
<organism evidence="3 4">
    <name type="scientific">Candidatus Scalindua brodae</name>
    <dbReference type="NCBI Taxonomy" id="237368"/>
    <lineage>
        <taxon>Bacteria</taxon>
        <taxon>Pseudomonadati</taxon>
        <taxon>Planctomycetota</taxon>
        <taxon>Candidatus Brocadiia</taxon>
        <taxon>Candidatus Brocadiales</taxon>
        <taxon>Candidatus Scalinduaceae</taxon>
        <taxon>Candidatus Scalindua</taxon>
    </lineage>
</organism>
<dbReference type="SUPFAM" id="SSF55729">
    <property type="entry name" value="Acyl-CoA N-acyltransferases (Nat)"/>
    <property type="match status" value="1"/>
</dbReference>
<comment type="caution">
    <text evidence="3">The sequence shown here is derived from an EMBL/GenBank/DDBJ whole genome shotgun (WGS) entry which is preliminary data.</text>
</comment>
<evidence type="ECO:0000256" key="1">
    <source>
        <dbReference type="ARBA" id="ARBA00022679"/>
    </source>
</evidence>
<protein>
    <submittedName>
        <fullName evidence="3">Acetyltransferase (GNAT) family protein</fullName>
    </submittedName>
</protein>
<evidence type="ECO:0000313" key="3">
    <source>
        <dbReference type="EMBL" id="KHE91313.1"/>
    </source>
</evidence>
<dbReference type="AlphaFoldDB" id="A0A0B0EJM0"/>
<feature type="domain" description="N-acetyltransferase" evidence="2">
    <location>
        <begin position="8"/>
        <end position="202"/>
    </location>
</feature>
<dbReference type="InterPro" id="IPR050769">
    <property type="entry name" value="NAT_camello-type"/>
</dbReference>
<dbReference type="GO" id="GO:0008080">
    <property type="term" value="F:N-acetyltransferase activity"/>
    <property type="evidence" value="ECO:0007669"/>
    <property type="project" value="InterPro"/>
</dbReference>
<dbReference type="CDD" id="cd04301">
    <property type="entry name" value="NAT_SF"/>
    <property type="match status" value="1"/>
</dbReference>
<evidence type="ECO:0000259" key="2">
    <source>
        <dbReference type="PROSITE" id="PS51186"/>
    </source>
</evidence>
<evidence type="ECO:0000313" key="4">
    <source>
        <dbReference type="Proteomes" id="UP000030652"/>
    </source>
</evidence>
<dbReference type="Gene3D" id="3.40.630.30">
    <property type="match status" value="1"/>
</dbReference>
<dbReference type="PANTHER" id="PTHR13947:SF37">
    <property type="entry name" value="LD18367P"/>
    <property type="match status" value="1"/>
</dbReference>
<dbReference type="PANTHER" id="PTHR13947">
    <property type="entry name" value="GNAT FAMILY N-ACETYLTRANSFERASE"/>
    <property type="match status" value="1"/>
</dbReference>